<accession>A0A6V8K572</accession>
<reference evidence="1 2" key="1">
    <citation type="submission" date="2020-03" db="EMBL/GenBank/DDBJ databases">
        <title>Whole genome shotgun sequence of Phytohabitans houttuyneae NBRC 108639.</title>
        <authorList>
            <person name="Komaki H."/>
            <person name="Tamura T."/>
        </authorList>
    </citation>
    <scope>NUCLEOTIDE SEQUENCE [LARGE SCALE GENOMIC DNA]</scope>
    <source>
        <strain evidence="1 2">NBRC 108639</strain>
    </source>
</reference>
<dbReference type="AlphaFoldDB" id="A0A6V8K572"/>
<dbReference type="RefSeq" id="WP_218578853.1">
    <property type="nucleotide sequence ID" value="NZ_BAABGO010000053.1"/>
</dbReference>
<sequence length="79" mass="8947">MLKQKPCRAWLTANADPADTIVYVGIDPSETRRIPAIEHGWAPWTVRFPLCDPPLLSKQDMLDLARAHGLRPPRLYELG</sequence>
<name>A0A6V8K572_9ACTN</name>
<evidence type="ECO:0000313" key="1">
    <source>
        <dbReference type="EMBL" id="GFJ77468.1"/>
    </source>
</evidence>
<keyword evidence="2" id="KW-1185">Reference proteome</keyword>
<comment type="caution">
    <text evidence="1">The sequence shown here is derived from an EMBL/GenBank/DDBJ whole genome shotgun (WGS) entry which is preliminary data.</text>
</comment>
<proteinExistence type="predicted"/>
<organism evidence="1 2">
    <name type="scientific">Phytohabitans houttuyneae</name>
    <dbReference type="NCBI Taxonomy" id="1076126"/>
    <lineage>
        <taxon>Bacteria</taxon>
        <taxon>Bacillati</taxon>
        <taxon>Actinomycetota</taxon>
        <taxon>Actinomycetes</taxon>
        <taxon>Micromonosporales</taxon>
        <taxon>Micromonosporaceae</taxon>
    </lineage>
</organism>
<dbReference type="Proteomes" id="UP000482800">
    <property type="component" value="Unassembled WGS sequence"/>
</dbReference>
<dbReference type="EMBL" id="BLPF01000001">
    <property type="protein sequence ID" value="GFJ77468.1"/>
    <property type="molecule type" value="Genomic_DNA"/>
</dbReference>
<protein>
    <submittedName>
        <fullName evidence="1">Uncharacterized protein</fullName>
    </submittedName>
</protein>
<gene>
    <name evidence="1" type="ORF">Phou_016480</name>
</gene>
<evidence type="ECO:0000313" key="2">
    <source>
        <dbReference type="Proteomes" id="UP000482800"/>
    </source>
</evidence>
<reference evidence="1 2" key="2">
    <citation type="submission" date="2020-03" db="EMBL/GenBank/DDBJ databases">
        <authorList>
            <person name="Ichikawa N."/>
            <person name="Kimura A."/>
            <person name="Kitahashi Y."/>
            <person name="Uohara A."/>
        </authorList>
    </citation>
    <scope>NUCLEOTIDE SEQUENCE [LARGE SCALE GENOMIC DNA]</scope>
    <source>
        <strain evidence="1 2">NBRC 108639</strain>
    </source>
</reference>